<evidence type="ECO:0000313" key="5">
    <source>
        <dbReference type="Proteomes" id="UP000005408"/>
    </source>
</evidence>
<feature type="domain" description="EGF-like" evidence="2 3">
    <location>
        <begin position="109"/>
        <end position="120"/>
    </location>
</feature>
<keyword evidence="1" id="KW-0732">Signal</keyword>
<dbReference type="Gene3D" id="2.10.25.10">
    <property type="entry name" value="Laminin"/>
    <property type="match status" value="1"/>
</dbReference>
<proteinExistence type="predicted"/>
<dbReference type="SMART" id="SM00181">
    <property type="entry name" value="EGF"/>
    <property type="match status" value="2"/>
</dbReference>
<evidence type="ECO:0000259" key="3">
    <source>
        <dbReference type="PROSITE" id="PS01186"/>
    </source>
</evidence>
<evidence type="ECO:0000256" key="1">
    <source>
        <dbReference type="SAM" id="SignalP"/>
    </source>
</evidence>
<reference evidence="4" key="1">
    <citation type="submission" date="2022-08" db="UniProtKB">
        <authorList>
            <consortium name="EnsemblMetazoa"/>
        </authorList>
    </citation>
    <scope>IDENTIFICATION</scope>
    <source>
        <strain evidence="4">05x7-T-G4-1.051#20</strain>
    </source>
</reference>
<feature type="signal peptide" evidence="1">
    <location>
        <begin position="1"/>
        <end position="20"/>
    </location>
</feature>
<sequence length="153" mass="16094">MLGFQCLLICVLLYSASVDAFGTCADANDDGSCPDYATCEAEDADNTFECECEDGFDEIDVPGLTIGGSAVTVCVDFGVCSPFDNVIDDCVNGQCVLYKDRYESYQAVCKCDNGYYGVKCDSTTQQSGSGIIRGGVVLLTLLAGGAAFLPSLM</sequence>
<evidence type="ECO:0000259" key="2">
    <source>
        <dbReference type="PROSITE" id="PS00022"/>
    </source>
</evidence>
<accession>A0A8W8LT36</accession>
<keyword evidence="5" id="KW-1185">Reference proteome</keyword>
<dbReference type="InterPro" id="IPR000742">
    <property type="entry name" value="EGF"/>
</dbReference>
<dbReference type="PROSITE" id="PS01186">
    <property type="entry name" value="EGF_2"/>
    <property type="match status" value="1"/>
</dbReference>
<dbReference type="Proteomes" id="UP000005408">
    <property type="component" value="Unassembled WGS sequence"/>
</dbReference>
<name>A0A8W8LT36_MAGGI</name>
<dbReference type="EnsemblMetazoa" id="G28936.1">
    <property type="protein sequence ID" value="G28936.1:cds"/>
    <property type="gene ID" value="G28936"/>
</dbReference>
<protein>
    <recommendedName>
        <fullName evidence="2 3">EGF-like domain-containing protein</fullName>
    </recommendedName>
</protein>
<dbReference type="SUPFAM" id="SSF57196">
    <property type="entry name" value="EGF/Laminin"/>
    <property type="match status" value="1"/>
</dbReference>
<dbReference type="AlphaFoldDB" id="A0A8W8LT36"/>
<evidence type="ECO:0000313" key="4">
    <source>
        <dbReference type="EnsemblMetazoa" id="G28936.1:cds"/>
    </source>
</evidence>
<organism evidence="4 5">
    <name type="scientific">Magallana gigas</name>
    <name type="common">Pacific oyster</name>
    <name type="synonym">Crassostrea gigas</name>
    <dbReference type="NCBI Taxonomy" id="29159"/>
    <lineage>
        <taxon>Eukaryota</taxon>
        <taxon>Metazoa</taxon>
        <taxon>Spiralia</taxon>
        <taxon>Lophotrochozoa</taxon>
        <taxon>Mollusca</taxon>
        <taxon>Bivalvia</taxon>
        <taxon>Autobranchia</taxon>
        <taxon>Pteriomorphia</taxon>
        <taxon>Ostreida</taxon>
        <taxon>Ostreoidea</taxon>
        <taxon>Ostreidae</taxon>
        <taxon>Magallana</taxon>
    </lineage>
</organism>
<feature type="chain" id="PRO_5036494018" description="EGF-like domain-containing protein" evidence="1">
    <location>
        <begin position="21"/>
        <end position="153"/>
    </location>
</feature>
<dbReference type="PROSITE" id="PS00022">
    <property type="entry name" value="EGF_1"/>
    <property type="match status" value="1"/>
</dbReference>